<protein>
    <recommendedName>
        <fullName evidence="1">DUF6589 domain-containing protein</fullName>
    </recommendedName>
</protein>
<sequence>MDAPDNSVEGVSRVLEQVMGQIGVDLEKYAEKLSVAGGNIGSNQLIESLQVKTFPRVDSFKGLGFVLLIFGGAHTTWKFTKALLALHWGNLENGEDLGAWRSWFALGGDHKKPVASQDFNTIMRSMHMIHKANLGGHEH</sequence>
<dbReference type="KEGG" id="mlr:MELLADRAFT_66205"/>
<dbReference type="InParanoid" id="F4RY90"/>
<evidence type="ECO:0000313" key="2">
    <source>
        <dbReference type="EMBL" id="EGG02637.1"/>
    </source>
</evidence>
<evidence type="ECO:0000259" key="1">
    <source>
        <dbReference type="Pfam" id="PF20231"/>
    </source>
</evidence>
<dbReference type="Pfam" id="PF20231">
    <property type="entry name" value="DUF6589"/>
    <property type="match status" value="1"/>
</dbReference>
<dbReference type="RefSeq" id="XP_007414039.1">
    <property type="nucleotide sequence ID" value="XM_007413977.1"/>
</dbReference>
<dbReference type="InterPro" id="IPR046496">
    <property type="entry name" value="DUF6589"/>
</dbReference>
<evidence type="ECO:0000313" key="3">
    <source>
        <dbReference type="Proteomes" id="UP000001072"/>
    </source>
</evidence>
<dbReference type="HOGENOM" id="CLU_2146422_0_0_1"/>
<keyword evidence="3" id="KW-1185">Reference proteome</keyword>
<dbReference type="VEuPathDB" id="FungiDB:MELLADRAFT_66205"/>
<dbReference type="EMBL" id="GL883129">
    <property type="protein sequence ID" value="EGG02637.1"/>
    <property type="molecule type" value="Genomic_DNA"/>
</dbReference>
<dbReference type="Proteomes" id="UP000001072">
    <property type="component" value="Unassembled WGS sequence"/>
</dbReference>
<name>F4RY90_MELLP</name>
<accession>F4RY90</accession>
<proteinExistence type="predicted"/>
<dbReference type="GeneID" id="18930582"/>
<organism evidence="3">
    <name type="scientific">Melampsora larici-populina (strain 98AG31 / pathotype 3-4-7)</name>
    <name type="common">Poplar leaf rust fungus</name>
    <dbReference type="NCBI Taxonomy" id="747676"/>
    <lineage>
        <taxon>Eukaryota</taxon>
        <taxon>Fungi</taxon>
        <taxon>Dikarya</taxon>
        <taxon>Basidiomycota</taxon>
        <taxon>Pucciniomycotina</taxon>
        <taxon>Pucciniomycetes</taxon>
        <taxon>Pucciniales</taxon>
        <taxon>Melampsoraceae</taxon>
        <taxon>Melampsora</taxon>
    </lineage>
</organism>
<gene>
    <name evidence="2" type="ORF">MELLADRAFT_66205</name>
</gene>
<dbReference type="AlphaFoldDB" id="F4RY90"/>
<reference evidence="3" key="1">
    <citation type="journal article" date="2011" name="Proc. Natl. Acad. Sci. U.S.A.">
        <title>Obligate biotrophy features unraveled by the genomic analysis of rust fungi.</title>
        <authorList>
            <person name="Duplessis S."/>
            <person name="Cuomo C.A."/>
            <person name="Lin Y.-C."/>
            <person name="Aerts A."/>
            <person name="Tisserant E."/>
            <person name="Veneault-Fourrey C."/>
            <person name="Joly D.L."/>
            <person name="Hacquard S."/>
            <person name="Amselem J."/>
            <person name="Cantarel B.L."/>
            <person name="Chiu R."/>
            <person name="Coutinho P.M."/>
            <person name="Feau N."/>
            <person name="Field M."/>
            <person name="Frey P."/>
            <person name="Gelhaye E."/>
            <person name="Goldberg J."/>
            <person name="Grabherr M.G."/>
            <person name="Kodira C.D."/>
            <person name="Kohler A."/>
            <person name="Kuees U."/>
            <person name="Lindquist E.A."/>
            <person name="Lucas S.M."/>
            <person name="Mago R."/>
            <person name="Mauceli E."/>
            <person name="Morin E."/>
            <person name="Murat C."/>
            <person name="Pangilinan J.L."/>
            <person name="Park R."/>
            <person name="Pearson M."/>
            <person name="Quesneville H."/>
            <person name="Rouhier N."/>
            <person name="Sakthikumar S."/>
            <person name="Salamov A.A."/>
            <person name="Schmutz J."/>
            <person name="Selles B."/>
            <person name="Shapiro H."/>
            <person name="Tanguay P."/>
            <person name="Tuskan G.A."/>
            <person name="Henrissat B."/>
            <person name="Van de Peer Y."/>
            <person name="Rouze P."/>
            <person name="Ellis J.G."/>
            <person name="Dodds P.N."/>
            <person name="Schein J.E."/>
            <person name="Zhong S."/>
            <person name="Hamelin R.C."/>
            <person name="Grigoriev I.V."/>
            <person name="Szabo L.J."/>
            <person name="Martin F."/>
        </authorList>
    </citation>
    <scope>NUCLEOTIDE SEQUENCE [LARGE SCALE GENOMIC DNA]</scope>
    <source>
        <strain evidence="3">98AG31 / pathotype 3-4-7</strain>
    </source>
</reference>
<feature type="domain" description="DUF6589" evidence="1">
    <location>
        <begin position="1"/>
        <end position="133"/>
    </location>
</feature>